<comment type="caution">
    <text evidence="2">The sequence shown here is derived from an EMBL/GenBank/DDBJ whole genome shotgun (WGS) entry which is preliminary data.</text>
</comment>
<feature type="region of interest" description="Disordered" evidence="1">
    <location>
        <begin position="1"/>
        <end position="21"/>
    </location>
</feature>
<reference evidence="2 3" key="1">
    <citation type="submission" date="2024-03" db="EMBL/GenBank/DDBJ databases">
        <title>The genome assembly and annotation of the cricket Gryllus longicercus Weissman &amp; Gray.</title>
        <authorList>
            <person name="Szrajer S."/>
            <person name="Gray D."/>
            <person name="Ylla G."/>
        </authorList>
    </citation>
    <scope>NUCLEOTIDE SEQUENCE [LARGE SCALE GENOMIC DNA]</scope>
    <source>
        <strain evidence="2">DAG 2021-001</strain>
        <tissue evidence="2">Whole body minus gut</tissue>
    </source>
</reference>
<gene>
    <name evidence="2" type="ORF">R5R35_012591</name>
</gene>
<evidence type="ECO:0000313" key="3">
    <source>
        <dbReference type="Proteomes" id="UP001378592"/>
    </source>
</evidence>
<sequence>MSAAENGCKGNEEGEEMSQEKLQQLQDLVQKMDRAETRLWSSIARLHNLEATLTVLQEAETLILEVNERLEKKIINRNDNRSCTDTSSSKINLKDINKSKNINHVYDISSGDKICCPIKTSTKSNCKSRSTSKSKNCIENKCREDTKNILPGNYKQSNPHTGSKNNIERFPKSSSNNNDNYTIKRPNIDVHSHVNNNRSKSKENSRKKHKCKYYKHSNDYRETKHKYRHSKSKDITTSNSSDTIKFCNKGVQLLGSVGTSNPCVNPKEKSFAVCQMETSKSSEKNSNKQHLGNVSNLHNPYVEIEFCQTSDKANKISKKAGHSLNLIKNEQKTAKENDALMYKLVGQEKEETFSKPNAANHRRKYENQLSEMLKVQDFQTPVKKTKEAFSTSRIVNYGIKCEEPKVQTSKPPLQKIEEISSSPCTANGGIKPSEKTEKRNFKPQVKRKKEYSFTSASNSVKCEKPPEQPDIQNSNHLIKRKNESSPSPSSAYHGNKCEKPPEEAEIQSSKHPMKRNNESPSISASIHVKCEKPPEQPDVQSSNHQIKRKNKSLLFPSSAYHGIKCEKPPEEPEAQSSKHSENRKKGKRKKHADDHVDGLPIPILMNGRRFATASSVKGILMYPTAWQKQPDSRAGTDYEMRGSHIPFEIPVYPYDPCTIQTNFSGPSSFPLPGHSANSATTRTPLVPLTNISFPEHFPSSENNH</sequence>
<name>A0AAN9VK09_9ORTH</name>
<keyword evidence="3" id="KW-1185">Reference proteome</keyword>
<evidence type="ECO:0000256" key="1">
    <source>
        <dbReference type="SAM" id="MobiDB-lite"/>
    </source>
</evidence>
<feature type="region of interest" description="Disordered" evidence="1">
    <location>
        <begin position="148"/>
        <end position="211"/>
    </location>
</feature>
<dbReference type="EMBL" id="JAZDUA010000181">
    <property type="protein sequence ID" value="KAK7865298.1"/>
    <property type="molecule type" value="Genomic_DNA"/>
</dbReference>
<feature type="compositionally biased region" description="Polar residues" evidence="1">
    <location>
        <begin position="154"/>
        <end position="165"/>
    </location>
</feature>
<feature type="compositionally biased region" description="Basic and acidic residues" evidence="1">
    <location>
        <begin position="563"/>
        <end position="580"/>
    </location>
</feature>
<evidence type="ECO:0000313" key="2">
    <source>
        <dbReference type="EMBL" id="KAK7865298.1"/>
    </source>
</evidence>
<feature type="compositionally biased region" description="Polar residues" evidence="1">
    <location>
        <begin position="172"/>
        <end position="181"/>
    </location>
</feature>
<organism evidence="2 3">
    <name type="scientific">Gryllus longicercus</name>
    <dbReference type="NCBI Taxonomy" id="2509291"/>
    <lineage>
        <taxon>Eukaryota</taxon>
        <taxon>Metazoa</taxon>
        <taxon>Ecdysozoa</taxon>
        <taxon>Arthropoda</taxon>
        <taxon>Hexapoda</taxon>
        <taxon>Insecta</taxon>
        <taxon>Pterygota</taxon>
        <taxon>Neoptera</taxon>
        <taxon>Polyneoptera</taxon>
        <taxon>Orthoptera</taxon>
        <taxon>Ensifera</taxon>
        <taxon>Gryllidea</taxon>
        <taxon>Grylloidea</taxon>
        <taxon>Gryllidae</taxon>
        <taxon>Gryllinae</taxon>
        <taxon>Gryllus</taxon>
    </lineage>
</organism>
<feature type="region of interest" description="Disordered" evidence="1">
    <location>
        <begin position="419"/>
        <end position="595"/>
    </location>
</feature>
<proteinExistence type="predicted"/>
<dbReference type="Proteomes" id="UP001378592">
    <property type="component" value="Unassembled WGS sequence"/>
</dbReference>
<feature type="compositionally biased region" description="Basic residues" evidence="1">
    <location>
        <begin position="581"/>
        <end position="590"/>
    </location>
</feature>
<protein>
    <submittedName>
        <fullName evidence="2">Uncharacterized protein</fullName>
    </submittedName>
</protein>
<accession>A0AAN9VK09</accession>
<dbReference type="AlphaFoldDB" id="A0AAN9VK09"/>